<comment type="caution">
    <text evidence="3">The sequence shown here is derived from an EMBL/GenBank/DDBJ whole genome shotgun (WGS) entry which is preliminary data.</text>
</comment>
<gene>
    <name evidence="3" type="ORF">GCM10023318_56920</name>
</gene>
<feature type="region of interest" description="Disordered" evidence="1">
    <location>
        <begin position="1"/>
        <end position="35"/>
    </location>
</feature>
<dbReference type="EMBL" id="BAABJM010000008">
    <property type="protein sequence ID" value="GAA5067605.1"/>
    <property type="molecule type" value="Genomic_DNA"/>
</dbReference>
<dbReference type="Proteomes" id="UP001500603">
    <property type="component" value="Unassembled WGS sequence"/>
</dbReference>
<accession>A0ABP9KXJ4</accession>
<feature type="domain" description="Anti-sigma-D factor RsdA sigma factor binding region" evidence="2">
    <location>
        <begin position="36"/>
        <end position="81"/>
    </location>
</feature>
<dbReference type="Gene3D" id="6.10.250.1300">
    <property type="match status" value="1"/>
</dbReference>
<evidence type="ECO:0000256" key="1">
    <source>
        <dbReference type="SAM" id="MobiDB-lite"/>
    </source>
</evidence>
<dbReference type="RefSeq" id="WP_345499352.1">
    <property type="nucleotide sequence ID" value="NZ_BAABJM010000008.1"/>
</dbReference>
<name>A0ABP9KXJ4_9NOCA</name>
<dbReference type="Pfam" id="PF16751">
    <property type="entry name" value="RsdA_SigD_bd"/>
    <property type="match status" value="1"/>
</dbReference>
<feature type="compositionally biased region" description="Basic and acidic residues" evidence="1">
    <location>
        <begin position="1"/>
        <end position="14"/>
    </location>
</feature>
<dbReference type="InterPro" id="IPR031928">
    <property type="entry name" value="RsdA_SigD-bd"/>
</dbReference>
<feature type="compositionally biased region" description="Low complexity" evidence="1">
    <location>
        <begin position="231"/>
        <end position="263"/>
    </location>
</feature>
<evidence type="ECO:0000313" key="4">
    <source>
        <dbReference type="Proteomes" id="UP001500603"/>
    </source>
</evidence>
<sequence>MARDGERGRGDWKARLGSRNSGPYAEASGDDTGPVDIAAVRHDDALIDALSGDGPVETSSAEEHQLAMLLADWRAEITEPPMPEAPDLDEIVAAVNQEIGARQVRVGAQSNGTLRLLRPILGAAAAVALVIGGMTAFSYNAEPGDPLWRVKEVVFSEQAQTTVAARADNDLSEASTLLEQNPAQAKARLEQARANVDQVSDPAKHDELVTQFDQLIIELRKVAPELADQLEATTPPSPAESSSESPRPTSGSESRPSTPTTTPDNTILQLPVDPSDSATTPSKPPTSDDNEPPVVTPTLPPVTTTPADQPPTHHEPTTTVHPSTISQSTVAETPESPSVPTHEGSSSPTFGADSSGR</sequence>
<evidence type="ECO:0000259" key="2">
    <source>
        <dbReference type="Pfam" id="PF16751"/>
    </source>
</evidence>
<organism evidence="3 4">
    <name type="scientific">Nocardia callitridis</name>
    <dbReference type="NCBI Taxonomy" id="648753"/>
    <lineage>
        <taxon>Bacteria</taxon>
        <taxon>Bacillati</taxon>
        <taxon>Actinomycetota</taxon>
        <taxon>Actinomycetes</taxon>
        <taxon>Mycobacteriales</taxon>
        <taxon>Nocardiaceae</taxon>
        <taxon>Nocardia</taxon>
    </lineage>
</organism>
<feature type="compositionally biased region" description="Polar residues" evidence="1">
    <location>
        <begin position="323"/>
        <end position="349"/>
    </location>
</feature>
<feature type="compositionally biased region" description="Polar residues" evidence="1">
    <location>
        <begin position="276"/>
        <end position="287"/>
    </location>
</feature>
<reference evidence="4" key="1">
    <citation type="journal article" date="2019" name="Int. J. Syst. Evol. Microbiol.">
        <title>The Global Catalogue of Microorganisms (GCM) 10K type strain sequencing project: providing services to taxonomists for standard genome sequencing and annotation.</title>
        <authorList>
            <consortium name="The Broad Institute Genomics Platform"/>
            <consortium name="The Broad Institute Genome Sequencing Center for Infectious Disease"/>
            <person name="Wu L."/>
            <person name="Ma J."/>
        </authorList>
    </citation>
    <scope>NUCLEOTIDE SEQUENCE [LARGE SCALE GENOMIC DNA]</scope>
    <source>
        <strain evidence="4">JCM 18298</strain>
    </source>
</reference>
<evidence type="ECO:0000313" key="3">
    <source>
        <dbReference type="EMBL" id="GAA5067605.1"/>
    </source>
</evidence>
<proteinExistence type="predicted"/>
<protein>
    <submittedName>
        <fullName evidence="3">Anti-sigma-D factor RsdA</fullName>
    </submittedName>
</protein>
<keyword evidence="4" id="KW-1185">Reference proteome</keyword>
<feature type="region of interest" description="Disordered" evidence="1">
    <location>
        <begin position="231"/>
        <end position="357"/>
    </location>
</feature>